<proteinExistence type="predicted"/>
<dbReference type="EMBL" id="RAWG01000090">
    <property type="protein sequence ID" value="RKH42279.1"/>
    <property type="molecule type" value="Genomic_DNA"/>
</dbReference>
<accession>A0A3A8NF86</accession>
<gene>
    <name evidence="1" type="ORF">D7X12_16170</name>
</gene>
<protein>
    <submittedName>
        <fullName evidence="1">Uncharacterized protein</fullName>
    </submittedName>
</protein>
<keyword evidence="2" id="KW-1185">Reference proteome</keyword>
<dbReference type="AlphaFoldDB" id="A0A3A8NF86"/>
<dbReference type="Proteomes" id="UP000273405">
    <property type="component" value="Unassembled WGS sequence"/>
</dbReference>
<sequence>MAPHEDENFGGDLVNAVSQAFSVLSLGYFDPMEDALDTATNALAAGMQSRVAGMNANLTASMVSNFISPTGGVFFLNAPRFNSDLDLLMDVTYRV</sequence>
<evidence type="ECO:0000313" key="1">
    <source>
        <dbReference type="EMBL" id="RKH42279.1"/>
    </source>
</evidence>
<reference evidence="2" key="1">
    <citation type="submission" date="2018-09" db="EMBL/GenBank/DDBJ databases">
        <authorList>
            <person name="Livingstone P.G."/>
            <person name="Whitworth D.E."/>
        </authorList>
    </citation>
    <scope>NUCLEOTIDE SEQUENCE [LARGE SCALE GENOMIC DNA]</scope>
    <source>
        <strain evidence="2">CA040B</strain>
    </source>
</reference>
<evidence type="ECO:0000313" key="2">
    <source>
        <dbReference type="Proteomes" id="UP000273405"/>
    </source>
</evidence>
<organism evidence="1 2">
    <name type="scientific">Corallococcus sicarius</name>
    <dbReference type="NCBI Taxonomy" id="2316726"/>
    <lineage>
        <taxon>Bacteria</taxon>
        <taxon>Pseudomonadati</taxon>
        <taxon>Myxococcota</taxon>
        <taxon>Myxococcia</taxon>
        <taxon>Myxococcales</taxon>
        <taxon>Cystobacterineae</taxon>
        <taxon>Myxococcaceae</taxon>
        <taxon>Corallococcus</taxon>
    </lineage>
</organism>
<comment type="caution">
    <text evidence="1">The sequence shown here is derived from an EMBL/GenBank/DDBJ whole genome shotgun (WGS) entry which is preliminary data.</text>
</comment>
<name>A0A3A8NF86_9BACT</name>